<dbReference type="SMART" id="SM00891">
    <property type="entry name" value="ERCC4"/>
    <property type="match status" value="1"/>
</dbReference>
<evidence type="ECO:0000256" key="3">
    <source>
        <dbReference type="ARBA" id="ARBA00010015"/>
    </source>
</evidence>
<dbReference type="GO" id="GO:0003677">
    <property type="term" value="F:DNA binding"/>
    <property type="evidence" value="ECO:0007669"/>
    <property type="project" value="UniProtKB-UniRule"/>
</dbReference>
<keyword evidence="7 13" id="KW-0227">DNA damage</keyword>
<keyword evidence="11 13" id="KW-0234">DNA repair</keyword>
<feature type="domain" description="ERCC4" evidence="15">
    <location>
        <begin position="300"/>
        <end position="408"/>
    </location>
</feature>
<keyword evidence="5 13" id="KW-0479">Metal-binding</keyword>
<dbReference type="Gene3D" id="3.40.50.10130">
    <property type="match status" value="1"/>
</dbReference>
<dbReference type="GO" id="GO:0000727">
    <property type="term" value="P:double-strand break repair via break-induced replication"/>
    <property type="evidence" value="ECO:0007669"/>
    <property type="project" value="UniProtKB-UniRule"/>
</dbReference>
<keyword evidence="12 13" id="KW-0539">Nucleus</keyword>
<evidence type="ECO:0000256" key="12">
    <source>
        <dbReference type="ARBA" id="ARBA00023242"/>
    </source>
</evidence>
<evidence type="ECO:0000313" key="16">
    <source>
        <dbReference type="EMBL" id="VDO95087.1"/>
    </source>
</evidence>
<dbReference type="CDD" id="cd21036">
    <property type="entry name" value="WH_MUS81"/>
    <property type="match status" value="1"/>
</dbReference>
<dbReference type="InterPro" id="IPR011335">
    <property type="entry name" value="Restrct_endonuc-II-like"/>
</dbReference>
<keyword evidence="10 13" id="KW-0233">DNA recombination</keyword>
<dbReference type="SUPFAM" id="SSF52980">
    <property type="entry name" value="Restriction endonuclease-like"/>
    <property type="match status" value="1"/>
</dbReference>
<evidence type="ECO:0000256" key="6">
    <source>
        <dbReference type="ARBA" id="ARBA00022759"/>
    </source>
</evidence>
<dbReference type="InterPro" id="IPR042530">
    <property type="entry name" value="EME1/EME2_C"/>
</dbReference>
<dbReference type="Gene3D" id="1.10.150.110">
    <property type="entry name" value="DNA polymerase beta, N-terminal domain-like"/>
    <property type="match status" value="1"/>
</dbReference>
<feature type="region of interest" description="Disordered" evidence="14">
    <location>
        <begin position="115"/>
        <end position="150"/>
    </location>
</feature>
<dbReference type="CDD" id="cd20074">
    <property type="entry name" value="XPF_nuclease_Mus81"/>
    <property type="match status" value="1"/>
</dbReference>
<dbReference type="Pfam" id="PF21136">
    <property type="entry name" value="WHD_MUS81"/>
    <property type="match status" value="1"/>
</dbReference>
<dbReference type="EMBL" id="UZAM01006906">
    <property type="protein sequence ID" value="VDO95087.1"/>
    <property type="molecule type" value="Genomic_DNA"/>
</dbReference>
<dbReference type="WBParaSite" id="SBAD_0000175301-mRNA-1">
    <property type="protein sequence ID" value="SBAD_0000175301-mRNA-1"/>
    <property type="gene ID" value="SBAD_0000175301"/>
</dbReference>
<evidence type="ECO:0000256" key="11">
    <source>
        <dbReference type="ARBA" id="ARBA00023204"/>
    </source>
</evidence>
<name>A0A183IDH1_9BILA</name>
<dbReference type="Pfam" id="PF21292">
    <property type="entry name" value="EME1-MUS81_C"/>
    <property type="match status" value="1"/>
</dbReference>
<dbReference type="OrthoDB" id="5963188at2759"/>
<evidence type="ECO:0000259" key="15">
    <source>
        <dbReference type="SMART" id="SM00891"/>
    </source>
</evidence>
<sequence length="590" mass="66822">MARMEDEEVQVITCKRVYPLNLLMQHWLRRFAQEAGRKEAKSAFAFQRALKSLMLYPGQLESIDEAKHLLQNFGYKICKMLEKELEKFRENFGEPSLSNLPAEISCSLQKNQSKRRSFSNAITATTKKPRTTTETSSRTTKNSARVSSSDVHLPQEMLNFDDVKLGGYVPKHRSGAYAILRILYDRKCRSEDDSMTTREIQTSGQVYCDENLGASSRNNPRTAWMAHRTLIKHGLIEKQRHKENHYSLTSKVKCSETFTKMKTCNSKERNDVLPFTVNSSLTTASCVGDGVMPAGSFEVVLLVDMSETKAGSGNGALSKNSRSRLRREIEGAGVLFEERDLHLGDYLWVARSRNDVGFELVLDVIVERKRCDDLVKSIMEKEARYHEQKFRLKRCGISRIIYLVEDFDGYASMADYKKAMVLGASVKTQVIEGFEVVRTTNVNETVLYLKTLTNILSETYANKSLMKRNNEEDSSAVKENMNSPYRPPTTLYSFQSFVALSKKLHPLTVKETFARMLLQIRGLSVDKASAVIDSYPTVASLVEAFESCSNSANKSKLLMYLKSGTHNRNLGPKLAQKVAMLFTCSQPFIK</sequence>
<dbReference type="Pfam" id="PF14716">
    <property type="entry name" value="HHH_8"/>
    <property type="match status" value="1"/>
</dbReference>
<dbReference type="AlphaFoldDB" id="A0A183IDH1"/>
<evidence type="ECO:0000313" key="17">
    <source>
        <dbReference type="Proteomes" id="UP000270296"/>
    </source>
</evidence>
<dbReference type="PANTHER" id="PTHR13451:SF0">
    <property type="entry name" value="CROSSOVER JUNCTION ENDONUCLEASE MUS81"/>
    <property type="match status" value="1"/>
</dbReference>
<evidence type="ECO:0000313" key="18">
    <source>
        <dbReference type="WBParaSite" id="SBAD_0000175301-mRNA-1"/>
    </source>
</evidence>
<gene>
    <name evidence="16" type="ORF">SBAD_LOCUS1665</name>
</gene>
<evidence type="ECO:0000256" key="8">
    <source>
        <dbReference type="ARBA" id="ARBA00022801"/>
    </source>
</evidence>
<protein>
    <recommendedName>
        <fullName evidence="13">Crossover junction endonuclease MUS81</fullName>
        <ecNumber evidence="13">3.1.22.-</ecNumber>
    </recommendedName>
</protein>
<dbReference type="InterPro" id="IPR047417">
    <property type="entry name" value="WHD_MUS81"/>
</dbReference>
<reference evidence="16 17" key="2">
    <citation type="submission" date="2018-11" db="EMBL/GenBank/DDBJ databases">
        <authorList>
            <consortium name="Pathogen Informatics"/>
        </authorList>
    </citation>
    <scope>NUCLEOTIDE SEQUENCE [LARGE SCALE GENOMIC DNA]</scope>
</reference>
<keyword evidence="9 13" id="KW-0460">Magnesium</keyword>
<comment type="subcellular location">
    <subcellularLocation>
        <location evidence="2 13">Nucleus</location>
    </subcellularLocation>
</comment>
<evidence type="ECO:0000256" key="13">
    <source>
        <dbReference type="RuleBase" id="RU369042"/>
    </source>
</evidence>
<dbReference type="GO" id="GO:0008821">
    <property type="term" value="F:crossover junction DNA endonuclease activity"/>
    <property type="evidence" value="ECO:0007669"/>
    <property type="project" value="UniProtKB-UniRule"/>
</dbReference>
<evidence type="ECO:0000256" key="5">
    <source>
        <dbReference type="ARBA" id="ARBA00022723"/>
    </source>
</evidence>
<evidence type="ECO:0000256" key="7">
    <source>
        <dbReference type="ARBA" id="ARBA00022763"/>
    </source>
</evidence>
<dbReference type="Proteomes" id="UP000270296">
    <property type="component" value="Unassembled WGS sequence"/>
</dbReference>
<keyword evidence="8 13" id="KW-0378">Hydrolase</keyword>
<dbReference type="GO" id="GO:0048476">
    <property type="term" value="C:Holliday junction resolvase complex"/>
    <property type="evidence" value="ECO:0007669"/>
    <property type="project" value="UniProtKB-UniRule"/>
</dbReference>
<dbReference type="Gene3D" id="1.10.150.670">
    <property type="entry name" value="Crossover junction endonuclease EME1, DNA-binding domain"/>
    <property type="match status" value="1"/>
</dbReference>
<dbReference type="GO" id="GO:0048257">
    <property type="term" value="F:3'-flap endonuclease activity"/>
    <property type="evidence" value="ECO:0007669"/>
    <property type="project" value="TreeGrafter"/>
</dbReference>
<dbReference type="InterPro" id="IPR010996">
    <property type="entry name" value="HHH_MUS81"/>
</dbReference>
<evidence type="ECO:0000256" key="4">
    <source>
        <dbReference type="ARBA" id="ARBA00022722"/>
    </source>
</evidence>
<accession>A0A183IDH1</accession>
<dbReference type="GO" id="GO:0000712">
    <property type="term" value="P:resolution of meiotic recombination intermediates"/>
    <property type="evidence" value="ECO:0007669"/>
    <property type="project" value="TreeGrafter"/>
</dbReference>
<evidence type="ECO:0000256" key="10">
    <source>
        <dbReference type="ARBA" id="ARBA00023172"/>
    </source>
</evidence>
<dbReference type="GO" id="GO:0005634">
    <property type="term" value="C:nucleus"/>
    <property type="evidence" value="ECO:0007669"/>
    <property type="project" value="UniProtKB-SubCell"/>
</dbReference>
<dbReference type="GO" id="GO:0006308">
    <property type="term" value="P:DNA catabolic process"/>
    <property type="evidence" value="ECO:0007669"/>
    <property type="project" value="UniProtKB-UniRule"/>
</dbReference>
<proteinExistence type="inferred from homology"/>
<comment type="cofactor">
    <cofactor evidence="1 13">
        <name>Mg(2+)</name>
        <dbReference type="ChEBI" id="CHEBI:18420"/>
    </cofactor>
</comment>
<dbReference type="InterPro" id="IPR033309">
    <property type="entry name" value="Mus81"/>
</dbReference>
<keyword evidence="4 13" id="KW-0540">Nuclease</keyword>
<keyword evidence="6 13" id="KW-0255">Endonuclease</keyword>
<comment type="function">
    <text evidence="13">Interacts with EME1 to form a DNA structure-specific endonuclease with substrate preference for branched DNA structures with a 5'-end at the branch nick. Typical substrates include 3'-flap structures, D-loops, replication forks and nicked Holliday junctions. May be required in mitosis for the processing of stalled or collapsed replication fork intermediates. May be required in meiosis for the repair of meiosis-specific double strand breaks subsequent to single-end invasion (SEI).</text>
</comment>
<evidence type="ECO:0000256" key="9">
    <source>
        <dbReference type="ARBA" id="ARBA00022842"/>
    </source>
</evidence>
<comment type="similarity">
    <text evidence="3 13">Belongs to the XPF family.</text>
</comment>
<organism evidence="18">
    <name type="scientific">Soboliphyme baturini</name>
    <dbReference type="NCBI Taxonomy" id="241478"/>
    <lineage>
        <taxon>Eukaryota</taxon>
        <taxon>Metazoa</taxon>
        <taxon>Ecdysozoa</taxon>
        <taxon>Nematoda</taxon>
        <taxon>Enoplea</taxon>
        <taxon>Dorylaimia</taxon>
        <taxon>Dioctophymatida</taxon>
        <taxon>Dioctophymatoidea</taxon>
        <taxon>Soboliphymatidae</taxon>
        <taxon>Soboliphyme</taxon>
    </lineage>
</organism>
<feature type="compositionally biased region" description="Low complexity" evidence="14">
    <location>
        <begin position="132"/>
        <end position="141"/>
    </location>
</feature>
<evidence type="ECO:0000256" key="1">
    <source>
        <dbReference type="ARBA" id="ARBA00001946"/>
    </source>
</evidence>
<dbReference type="GO" id="GO:0031573">
    <property type="term" value="P:mitotic intra-S DNA damage checkpoint signaling"/>
    <property type="evidence" value="ECO:0007669"/>
    <property type="project" value="TreeGrafter"/>
</dbReference>
<dbReference type="Gene3D" id="1.10.10.10">
    <property type="entry name" value="Winged helix-like DNA-binding domain superfamily/Winged helix DNA-binding domain"/>
    <property type="match status" value="1"/>
</dbReference>
<dbReference type="InterPro" id="IPR047416">
    <property type="entry name" value="XPF_nuclease_Mus81"/>
</dbReference>
<dbReference type="Pfam" id="PF02732">
    <property type="entry name" value="ERCC4"/>
    <property type="match status" value="1"/>
</dbReference>
<evidence type="ECO:0000256" key="2">
    <source>
        <dbReference type="ARBA" id="ARBA00004123"/>
    </source>
</evidence>
<dbReference type="InterPro" id="IPR036388">
    <property type="entry name" value="WH-like_DNA-bd_sf"/>
</dbReference>
<dbReference type="PANTHER" id="PTHR13451">
    <property type="entry name" value="CLASS II CROSSOVER JUNCTION ENDONUCLEASE MUS81"/>
    <property type="match status" value="1"/>
</dbReference>
<reference evidence="18" key="1">
    <citation type="submission" date="2016-06" db="UniProtKB">
        <authorList>
            <consortium name="WormBaseParasite"/>
        </authorList>
    </citation>
    <scope>IDENTIFICATION</scope>
</reference>
<dbReference type="GO" id="GO:0046872">
    <property type="term" value="F:metal ion binding"/>
    <property type="evidence" value="ECO:0007669"/>
    <property type="project" value="UniProtKB-UniRule"/>
</dbReference>
<dbReference type="SUPFAM" id="SSF47802">
    <property type="entry name" value="DNA polymerase beta, N-terminal domain-like"/>
    <property type="match status" value="1"/>
</dbReference>
<dbReference type="InterPro" id="IPR027421">
    <property type="entry name" value="DNA_pol_lamdba_lyase_dom_sf"/>
</dbReference>
<evidence type="ECO:0000256" key="14">
    <source>
        <dbReference type="SAM" id="MobiDB-lite"/>
    </source>
</evidence>
<dbReference type="EC" id="3.1.22.-" evidence="13"/>
<dbReference type="InterPro" id="IPR006166">
    <property type="entry name" value="ERCC4_domain"/>
</dbReference>
<keyword evidence="17" id="KW-1185">Reference proteome</keyword>
<comment type="subunit">
    <text evidence="13">Interacts with EME1.</text>
</comment>